<accession>A0A251SJD9</accession>
<dbReference type="AlphaFoldDB" id="A0A251SJD9"/>
<evidence type="ECO:0000313" key="1">
    <source>
        <dbReference type="EMBL" id="OTF98642.1"/>
    </source>
</evidence>
<dbReference type="EMBL" id="CM007903">
    <property type="protein sequence ID" value="OTF98642.1"/>
    <property type="molecule type" value="Genomic_DNA"/>
</dbReference>
<reference evidence="2" key="1">
    <citation type="journal article" date="2017" name="Nature">
        <title>The sunflower genome provides insights into oil metabolism, flowering and Asterid evolution.</title>
        <authorList>
            <person name="Badouin H."/>
            <person name="Gouzy J."/>
            <person name="Grassa C.J."/>
            <person name="Murat F."/>
            <person name="Staton S.E."/>
            <person name="Cottret L."/>
            <person name="Lelandais-Briere C."/>
            <person name="Owens G.L."/>
            <person name="Carrere S."/>
            <person name="Mayjonade B."/>
            <person name="Legrand L."/>
            <person name="Gill N."/>
            <person name="Kane N.C."/>
            <person name="Bowers J.E."/>
            <person name="Hubner S."/>
            <person name="Bellec A."/>
            <person name="Berard A."/>
            <person name="Berges H."/>
            <person name="Blanchet N."/>
            <person name="Boniface M.C."/>
            <person name="Brunel D."/>
            <person name="Catrice O."/>
            <person name="Chaidir N."/>
            <person name="Claudel C."/>
            <person name="Donnadieu C."/>
            <person name="Faraut T."/>
            <person name="Fievet G."/>
            <person name="Helmstetter N."/>
            <person name="King M."/>
            <person name="Knapp S.J."/>
            <person name="Lai Z."/>
            <person name="Le Paslier M.C."/>
            <person name="Lippi Y."/>
            <person name="Lorenzon L."/>
            <person name="Mandel J.R."/>
            <person name="Marage G."/>
            <person name="Marchand G."/>
            <person name="Marquand E."/>
            <person name="Bret-Mestries E."/>
            <person name="Morien E."/>
            <person name="Nambeesan S."/>
            <person name="Nguyen T."/>
            <person name="Pegot-Espagnet P."/>
            <person name="Pouilly N."/>
            <person name="Raftis F."/>
            <person name="Sallet E."/>
            <person name="Schiex T."/>
            <person name="Thomas J."/>
            <person name="Vandecasteele C."/>
            <person name="Vares D."/>
            <person name="Vear F."/>
            <person name="Vautrin S."/>
            <person name="Crespi M."/>
            <person name="Mangin B."/>
            <person name="Burke J.M."/>
            <person name="Salse J."/>
            <person name="Munos S."/>
            <person name="Vincourt P."/>
            <person name="Rieseberg L.H."/>
            <person name="Langlade N.B."/>
        </authorList>
    </citation>
    <scope>NUCLEOTIDE SEQUENCE [LARGE SCALE GENOMIC DNA]</scope>
    <source>
        <strain evidence="2">cv. SF193</strain>
    </source>
</reference>
<dbReference type="InParanoid" id="A0A251SJD9"/>
<sequence length="51" mass="6157">MLFESRLSLFQQLCNYIFFWVSQNIFDIHCIAITQLFDQILEFLSAFTTFI</sequence>
<keyword evidence="2" id="KW-1185">Reference proteome</keyword>
<name>A0A251SJD9_HELAN</name>
<proteinExistence type="predicted"/>
<organism evidence="1 2">
    <name type="scientific">Helianthus annuus</name>
    <name type="common">Common sunflower</name>
    <dbReference type="NCBI Taxonomy" id="4232"/>
    <lineage>
        <taxon>Eukaryota</taxon>
        <taxon>Viridiplantae</taxon>
        <taxon>Streptophyta</taxon>
        <taxon>Embryophyta</taxon>
        <taxon>Tracheophyta</taxon>
        <taxon>Spermatophyta</taxon>
        <taxon>Magnoliopsida</taxon>
        <taxon>eudicotyledons</taxon>
        <taxon>Gunneridae</taxon>
        <taxon>Pentapetalae</taxon>
        <taxon>asterids</taxon>
        <taxon>campanulids</taxon>
        <taxon>Asterales</taxon>
        <taxon>Asteraceae</taxon>
        <taxon>Asteroideae</taxon>
        <taxon>Heliantheae alliance</taxon>
        <taxon>Heliantheae</taxon>
        <taxon>Helianthus</taxon>
    </lineage>
</organism>
<gene>
    <name evidence="1" type="ORF">HannXRQ_Chr14g0447861</name>
</gene>
<evidence type="ECO:0000313" key="2">
    <source>
        <dbReference type="Proteomes" id="UP000215914"/>
    </source>
</evidence>
<dbReference type="Proteomes" id="UP000215914">
    <property type="component" value="Chromosome 14"/>
</dbReference>
<protein>
    <submittedName>
        <fullName evidence="1">Uncharacterized protein</fullName>
    </submittedName>
</protein>